<dbReference type="GO" id="GO:0043565">
    <property type="term" value="F:sequence-specific DNA binding"/>
    <property type="evidence" value="ECO:0007669"/>
    <property type="project" value="InterPro"/>
</dbReference>
<dbReference type="GO" id="GO:0005524">
    <property type="term" value="F:ATP binding"/>
    <property type="evidence" value="ECO:0007669"/>
    <property type="project" value="UniProtKB-KW"/>
</dbReference>
<sequence>MSDQPKILIVDDQKNLLESLKRVLEGFGYQVAVAPDAEKALDLVDEETPDLIIIDLNLPGKSGQELIDELQERNIESTLVVLTGNASIDSAIWATRRGVFDYLEKPVNADRLRSVADRGVERSSLRKEVAQLRRETMRHGKLHQLVGRAPKMQELYRLIDQIAPTNASVLITGESGTGKEVIARTLHRLSPRSQRPFVAINCAAIPETLLESEIFGHEKGAFTGATAARAGCFEQAHEGTLFLDEIGEMPVDLQSKLLRVLEDQKVRRVGGGKEIGVDARVLAATNANVDGLLESGKFREDLYFRLNVFTLEIPPLRDRREDVPVLAEHFLNEFRNENDTRCASLSEEAIGTLRGHDWPGNVRELRNAIQRAAILCSEGEIQPHHLPPTLRPRGSGPQSDGKTVTVQVGTSIAETEKALILATLQACGGKKPEAAEILGISLKTLYTRLHDYDEIETNGAETTS</sequence>
<dbReference type="PROSITE" id="PS00675">
    <property type="entry name" value="SIGMA54_INTERACT_1"/>
    <property type="match status" value="1"/>
</dbReference>
<dbReference type="SUPFAM" id="SSF52172">
    <property type="entry name" value="CheY-like"/>
    <property type="match status" value="1"/>
</dbReference>
<dbReference type="PANTHER" id="PTHR32071">
    <property type="entry name" value="TRANSCRIPTIONAL REGULATORY PROTEIN"/>
    <property type="match status" value="1"/>
</dbReference>
<accession>A0A956LYB0</accession>
<dbReference type="GO" id="GO:0000160">
    <property type="term" value="P:phosphorelay signal transduction system"/>
    <property type="evidence" value="ECO:0007669"/>
    <property type="project" value="InterPro"/>
</dbReference>
<name>A0A956LYB0_UNCEI</name>
<dbReference type="Gene3D" id="1.10.10.60">
    <property type="entry name" value="Homeodomain-like"/>
    <property type="match status" value="1"/>
</dbReference>
<keyword evidence="3" id="KW-0805">Transcription regulation</keyword>
<evidence type="ECO:0000256" key="5">
    <source>
        <dbReference type="ARBA" id="ARBA00023163"/>
    </source>
</evidence>
<organism evidence="9 10">
    <name type="scientific">Eiseniibacteriota bacterium</name>
    <dbReference type="NCBI Taxonomy" id="2212470"/>
    <lineage>
        <taxon>Bacteria</taxon>
        <taxon>Candidatus Eiseniibacteriota</taxon>
    </lineage>
</organism>
<dbReference type="InterPro" id="IPR027417">
    <property type="entry name" value="P-loop_NTPase"/>
</dbReference>
<dbReference type="SMART" id="SM00382">
    <property type="entry name" value="AAA"/>
    <property type="match status" value="1"/>
</dbReference>
<dbReference type="InterPro" id="IPR058031">
    <property type="entry name" value="AAA_lid_NorR"/>
</dbReference>
<dbReference type="SUPFAM" id="SSF52540">
    <property type="entry name" value="P-loop containing nucleoside triphosphate hydrolases"/>
    <property type="match status" value="1"/>
</dbReference>
<dbReference type="PROSITE" id="PS00688">
    <property type="entry name" value="SIGMA54_INTERACT_3"/>
    <property type="match status" value="1"/>
</dbReference>
<dbReference type="Pfam" id="PF02954">
    <property type="entry name" value="HTH_8"/>
    <property type="match status" value="1"/>
</dbReference>
<dbReference type="Proteomes" id="UP000697710">
    <property type="component" value="Unassembled WGS sequence"/>
</dbReference>
<dbReference type="Gene3D" id="1.10.8.60">
    <property type="match status" value="1"/>
</dbReference>
<dbReference type="Gene3D" id="3.40.50.2300">
    <property type="match status" value="1"/>
</dbReference>
<proteinExistence type="predicted"/>
<dbReference type="EMBL" id="JAGQHR010000232">
    <property type="protein sequence ID" value="MCA9727764.1"/>
    <property type="molecule type" value="Genomic_DNA"/>
</dbReference>
<evidence type="ECO:0000259" key="7">
    <source>
        <dbReference type="PROSITE" id="PS50045"/>
    </source>
</evidence>
<dbReference type="InterPro" id="IPR011006">
    <property type="entry name" value="CheY-like_superfamily"/>
</dbReference>
<gene>
    <name evidence="9" type="ORF">KC729_08785</name>
</gene>
<dbReference type="PRINTS" id="PR01590">
    <property type="entry name" value="HTHFIS"/>
</dbReference>
<dbReference type="AlphaFoldDB" id="A0A956LYB0"/>
<evidence type="ECO:0000256" key="4">
    <source>
        <dbReference type="ARBA" id="ARBA00023125"/>
    </source>
</evidence>
<dbReference type="PROSITE" id="PS50110">
    <property type="entry name" value="RESPONSE_REGULATORY"/>
    <property type="match status" value="1"/>
</dbReference>
<evidence type="ECO:0000256" key="2">
    <source>
        <dbReference type="ARBA" id="ARBA00022840"/>
    </source>
</evidence>
<dbReference type="InterPro" id="IPR009057">
    <property type="entry name" value="Homeodomain-like_sf"/>
</dbReference>
<dbReference type="SUPFAM" id="SSF46689">
    <property type="entry name" value="Homeodomain-like"/>
    <property type="match status" value="1"/>
</dbReference>
<evidence type="ECO:0000256" key="3">
    <source>
        <dbReference type="ARBA" id="ARBA00023015"/>
    </source>
</evidence>
<dbReference type="InterPro" id="IPR025944">
    <property type="entry name" value="Sigma_54_int_dom_CS"/>
</dbReference>
<keyword evidence="2" id="KW-0067">ATP-binding</keyword>
<keyword evidence="5" id="KW-0804">Transcription</keyword>
<dbReference type="InterPro" id="IPR025662">
    <property type="entry name" value="Sigma_54_int_dom_ATP-bd_1"/>
</dbReference>
<evidence type="ECO:0000313" key="10">
    <source>
        <dbReference type="Proteomes" id="UP000697710"/>
    </source>
</evidence>
<reference evidence="9" key="1">
    <citation type="submission" date="2020-04" db="EMBL/GenBank/DDBJ databases">
        <authorList>
            <person name="Zhang T."/>
        </authorList>
    </citation>
    <scope>NUCLEOTIDE SEQUENCE</scope>
    <source>
        <strain evidence="9">HKST-UBA01</strain>
    </source>
</reference>
<dbReference type="FunFam" id="3.40.50.300:FF:000006">
    <property type="entry name" value="DNA-binding transcriptional regulator NtrC"/>
    <property type="match status" value="1"/>
</dbReference>
<dbReference type="Pfam" id="PF00072">
    <property type="entry name" value="Response_reg"/>
    <property type="match status" value="1"/>
</dbReference>
<feature type="modified residue" description="4-aspartylphosphate" evidence="6">
    <location>
        <position position="55"/>
    </location>
</feature>
<dbReference type="Pfam" id="PF00158">
    <property type="entry name" value="Sigma54_activat"/>
    <property type="match status" value="1"/>
</dbReference>
<dbReference type="Gene3D" id="3.40.50.300">
    <property type="entry name" value="P-loop containing nucleotide triphosphate hydrolases"/>
    <property type="match status" value="1"/>
</dbReference>
<dbReference type="GO" id="GO:0006355">
    <property type="term" value="P:regulation of DNA-templated transcription"/>
    <property type="evidence" value="ECO:0007669"/>
    <property type="project" value="InterPro"/>
</dbReference>
<dbReference type="InterPro" id="IPR002197">
    <property type="entry name" value="HTH_Fis"/>
</dbReference>
<dbReference type="CDD" id="cd00009">
    <property type="entry name" value="AAA"/>
    <property type="match status" value="1"/>
</dbReference>
<feature type="domain" description="Response regulatory" evidence="8">
    <location>
        <begin position="6"/>
        <end position="120"/>
    </location>
</feature>
<dbReference type="PROSITE" id="PS50045">
    <property type="entry name" value="SIGMA54_INTERACT_4"/>
    <property type="match status" value="1"/>
</dbReference>
<dbReference type="InterPro" id="IPR001789">
    <property type="entry name" value="Sig_transdc_resp-reg_receiver"/>
</dbReference>
<dbReference type="InterPro" id="IPR002078">
    <property type="entry name" value="Sigma_54_int"/>
</dbReference>
<protein>
    <submittedName>
        <fullName evidence="9">Sigma-54-dependent Fis family transcriptional regulator</fullName>
    </submittedName>
</protein>
<comment type="caution">
    <text evidence="9">The sequence shown here is derived from an EMBL/GenBank/DDBJ whole genome shotgun (WGS) entry which is preliminary data.</text>
</comment>
<dbReference type="InterPro" id="IPR025943">
    <property type="entry name" value="Sigma_54_int_dom_ATP-bd_2"/>
</dbReference>
<keyword evidence="6" id="KW-0597">Phosphoprotein</keyword>
<dbReference type="Pfam" id="PF25601">
    <property type="entry name" value="AAA_lid_14"/>
    <property type="match status" value="1"/>
</dbReference>
<reference evidence="9" key="2">
    <citation type="journal article" date="2021" name="Microbiome">
        <title>Successional dynamics and alternative stable states in a saline activated sludge microbial community over 9 years.</title>
        <authorList>
            <person name="Wang Y."/>
            <person name="Ye J."/>
            <person name="Ju F."/>
            <person name="Liu L."/>
            <person name="Boyd J.A."/>
            <person name="Deng Y."/>
            <person name="Parks D.H."/>
            <person name="Jiang X."/>
            <person name="Yin X."/>
            <person name="Woodcroft B.J."/>
            <person name="Tyson G.W."/>
            <person name="Hugenholtz P."/>
            <person name="Polz M.F."/>
            <person name="Zhang T."/>
        </authorList>
    </citation>
    <scope>NUCLEOTIDE SEQUENCE</scope>
    <source>
        <strain evidence="9">HKST-UBA01</strain>
    </source>
</reference>
<keyword evidence="1" id="KW-0547">Nucleotide-binding</keyword>
<dbReference type="PROSITE" id="PS00676">
    <property type="entry name" value="SIGMA54_INTERACT_2"/>
    <property type="match status" value="1"/>
</dbReference>
<feature type="domain" description="Sigma-54 factor interaction" evidence="7">
    <location>
        <begin position="145"/>
        <end position="374"/>
    </location>
</feature>
<evidence type="ECO:0000259" key="8">
    <source>
        <dbReference type="PROSITE" id="PS50110"/>
    </source>
</evidence>
<evidence type="ECO:0000256" key="6">
    <source>
        <dbReference type="PROSITE-ProRule" id="PRU00169"/>
    </source>
</evidence>
<evidence type="ECO:0000256" key="1">
    <source>
        <dbReference type="ARBA" id="ARBA00022741"/>
    </source>
</evidence>
<evidence type="ECO:0000313" key="9">
    <source>
        <dbReference type="EMBL" id="MCA9727764.1"/>
    </source>
</evidence>
<dbReference type="SMART" id="SM00448">
    <property type="entry name" value="REC"/>
    <property type="match status" value="1"/>
</dbReference>
<dbReference type="InterPro" id="IPR003593">
    <property type="entry name" value="AAA+_ATPase"/>
</dbReference>
<keyword evidence="4" id="KW-0238">DNA-binding</keyword>